<evidence type="ECO:0000313" key="3">
    <source>
        <dbReference type="Proteomes" id="UP000634136"/>
    </source>
</evidence>
<keyword evidence="3" id="KW-1185">Reference proteome</keyword>
<proteinExistence type="predicted"/>
<gene>
    <name evidence="2" type="ORF">G2W53_001282</name>
</gene>
<comment type="caution">
    <text evidence="2">The sequence shown here is derived from an EMBL/GenBank/DDBJ whole genome shotgun (WGS) entry which is preliminary data.</text>
</comment>
<evidence type="ECO:0000313" key="2">
    <source>
        <dbReference type="EMBL" id="KAF7844377.1"/>
    </source>
</evidence>
<reference evidence="2" key="1">
    <citation type="submission" date="2020-09" db="EMBL/GenBank/DDBJ databases">
        <title>Genome-Enabled Discovery of Anthraquinone Biosynthesis in Senna tora.</title>
        <authorList>
            <person name="Kang S.-H."/>
            <person name="Pandey R.P."/>
            <person name="Lee C.-M."/>
            <person name="Sim J.-S."/>
            <person name="Jeong J.-T."/>
            <person name="Choi B.-S."/>
            <person name="Jung M."/>
            <person name="Ginzburg D."/>
            <person name="Zhao K."/>
            <person name="Won S.Y."/>
            <person name="Oh T.-J."/>
            <person name="Yu Y."/>
            <person name="Kim N.-H."/>
            <person name="Lee O.R."/>
            <person name="Lee T.-H."/>
            <person name="Bashyal P."/>
            <person name="Kim T.-S."/>
            <person name="Lee W.-H."/>
            <person name="Kawkins C."/>
            <person name="Kim C.-K."/>
            <person name="Kim J.S."/>
            <person name="Ahn B.O."/>
            <person name="Rhee S.Y."/>
            <person name="Sohng J.K."/>
        </authorList>
    </citation>
    <scope>NUCLEOTIDE SEQUENCE</scope>
    <source>
        <tissue evidence="2">Leaf</tissue>
    </source>
</reference>
<feature type="chain" id="PRO_5032848460" evidence="1">
    <location>
        <begin position="20"/>
        <end position="93"/>
    </location>
</feature>
<accession>A0A834XFW9</accession>
<feature type="signal peptide" evidence="1">
    <location>
        <begin position="1"/>
        <end position="19"/>
    </location>
</feature>
<name>A0A834XFW9_9FABA</name>
<evidence type="ECO:0000256" key="1">
    <source>
        <dbReference type="SAM" id="SignalP"/>
    </source>
</evidence>
<dbReference type="EMBL" id="JAAIUW010000001">
    <property type="protein sequence ID" value="KAF7844377.1"/>
    <property type="molecule type" value="Genomic_DNA"/>
</dbReference>
<dbReference type="AlphaFoldDB" id="A0A834XFW9"/>
<keyword evidence="1" id="KW-0732">Signal</keyword>
<organism evidence="2 3">
    <name type="scientific">Senna tora</name>
    <dbReference type="NCBI Taxonomy" id="362788"/>
    <lineage>
        <taxon>Eukaryota</taxon>
        <taxon>Viridiplantae</taxon>
        <taxon>Streptophyta</taxon>
        <taxon>Embryophyta</taxon>
        <taxon>Tracheophyta</taxon>
        <taxon>Spermatophyta</taxon>
        <taxon>Magnoliopsida</taxon>
        <taxon>eudicotyledons</taxon>
        <taxon>Gunneridae</taxon>
        <taxon>Pentapetalae</taxon>
        <taxon>rosids</taxon>
        <taxon>fabids</taxon>
        <taxon>Fabales</taxon>
        <taxon>Fabaceae</taxon>
        <taxon>Caesalpinioideae</taxon>
        <taxon>Cassia clade</taxon>
        <taxon>Senna</taxon>
    </lineage>
</organism>
<dbReference type="Proteomes" id="UP000634136">
    <property type="component" value="Unassembled WGS sequence"/>
</dbReference>
<protein>
    <submittedName>
        <fullName evidence="2">Uncharacterized protein</fullName>
    </submittedName>
</protein>
<sequence length="93" mass="10566">MPKLKTSFFMLSLLRLTAELPHSPSGLTVQRLVVIRLQNNETEIGEFGVTVGIEEYVGGLDVHVDNHSFSGDFHFDLRFMVWGMVMVELRCII</sequence>